<dbReference type="CDD" id="cd04301">
    <property type="entry name" value="NAT_SF"/>
    <property type="match status" value="1"/>
</dbReference>
<reference evidence="2 3" key="1">
    <citation type="journal article" date="2016" name="Nat. Commun.">
        <title>Thousands of microbial genomes shed light on interconnected biogeochemical processes in an aquifer system.</title>
        <authorList>
            <person name="Anantharaman K."/>
            <person name="Brown C.T."/>
            <person name="Hug L.A."/>
            <person name="Sharon I."/>
            <person name="Castelle C.J."/>
            <person name="Probst A.J."/>
            <person name="Thomas B.C."/>
            <person name="Singh A."/>
            <person name="Wilkins M.J."/>
            <person name="Karaoz U."/>
            <person name="Brodie E.L."/>
            <person name="Williams K.H."/>
            <person name="Hubbard S.S."/>
            <person name="Banfield J.F."/>
        </authorList>
    </citation>
    <scope>NUCLEOTIDE SEQUENCE [LARGE SCALE GENOMIC DNA]</scope>
</reference>
<comment type="caution">
    <text evidence="2">The sequence shown here is derived from an EMBL/GenBank/DDBJ whole genome shotgun (WGS) entry which is preliminary data.</text>
</comment>
<organism evidence="2 3">
    <name type="scientific">Candidatus Uhrbacteria bacterium RIFCSPLOWO2_01_FULL_47_24</name>
    <dbReference type="NCBI Taxonomy" id="1802401"/>
    <lineage>
        <taxon>Bacteria</taxon>
        <taxon>Candidatus Uhriibacteriota</taxon>
    </lineage>
</organism>
<dbReference type="AlphaFoldDB" id="A0A1F7UUI6"/>
<protein>
    <recommendedName>
        <fullName evidence="1">N-acetyltransferase domain-containing protein</fullName>
    </recommendedName>
</protein>
<evidence type="ECO:0000259" key="1">
    <source>
        <dbReference type="PROSITE" id="PS51186"/>
    </source>
</evidence>
<dbReference type="Pfam" id="PF00583">
    <property type="entry name" value="Acetyltransf_1"/>
    <property type="match status" value="1"/>
</dbReference>
<dbReference type="EMBL" id="MGEJ01000007">
    <property type="protein sequence ID" value="OGL81327.1"/>
    <property type="molecule type" value="Genomic_DNA"/>
</dbReference>
<proteinExistence type="predicted"/>
<feature type="domain" description="N-acetyltransferase" evidence="1">
    <location>
        <begin position="52"/>
        <end position="192"/>
    </location>
</feature>
<evidence type="ECO:0000313" key="2">
    <source>
        <dbReference type="EMBL" id="OGL81327.1"/>
    </source>
</evidence>
<dbReference type="PROSITE" id="PS51186">
    <property type="entry name" value="GNAT"/>
    <property type="match status" value="1"/>
</dbReference>
<dbReference type="InterPro" id="IPR000182">
    <property type="entry name" value="GNAT_dom"/>
</dbReference>
<evidence type="ECO:0000313" key="3">
    <source>
        <dbReference type="Proteomes" id="UP000176897"/>
    </source>
</evidence>
<sequence length="192" mass="22881">MLLIKEWKCKATNLGRKMLQYARYHLFEERHLVCFAYLLDRPLVQFPISDLLEIHIATPADYKQITRDLFPVLIKEHEYDKRYFLRLGDPRAQCFIAQREGKIIHYTWFFHDATTSPFRKIWSQRRKAKKGDAYIGPVFTHPSARGTLVYSSVLVRILEYARQQGCKRLLLVIDGRRPSAVRFYERFNFVHA</sequence>
<name>A0A1F7UUI6_9BACT</name>
<accession>A0A1F7UUI6</accession>
<dbReference type="InterPro" id="IPR016181">
    <property type="entry name" value="Acyl_CoA_acyltransferase"/>
</dbReference>
<dbReference type="SUPFAM" id="SSF55729">
    <property type="entry name" value="Acyl-CoA N-acyltransferases (Nat)"/>
    <property type="match status" value="1"/>
</dbReference>
<dbReference type="Gene3D" id="3.40.630.30">
    <property type="match status" value="1"/>
</dbReference>
<dbReference type="GO" id="GO:0016747">
    <property type="term" value="F:acyltransferase activity, transferring groups other than amino-acyl groups"/>
    <property type="evidence" value="ECO:0007669"/>
    <property type="project" value="InterPro"/>
</dbReference>
<dbReference type="STRING" id="1802401.A3B21_00175"/>
<dbReference type="Proteomes" id="UP000176897">
    <property type="component" value="Unassembled WGS sequence"/>
</dbReference>
<gene>
    <name evidence="2" type="ORF">A3B21_00175</name>
</gene>